<dbReference type="InterPro" id="IPR001763">
    <property type="entry name" value="Rhodanese-like_dom"/>
</dbReference>
<keyword evidence="1" id="KW-0819">tRNA processing</keyword>
<dbReference type="Gene3D" id="3.30.70.100">
    <property type="match status" value="1"/>
</dbReference>
<evidence type="ECO:0000313" key="4">
    <source>
        <dbReference type="Proteomes" id="UP000722121"/>
    </source>
</evidence>
<organism evidence="3 4">
    <name type="scientific">Simkania negevensis</name>
    <dbReference type="NCBI Taxonomy" id="83561"/>
    <lineage>
        <taxon>Bacteria</taxon>
        <taxon>Pseudomonadati</taxon>
        <taxon>Chlamydiota</taxon>
        <taxon>Chlamydiia</taxon>
        <taxon>Parachlamydiales</taxon>
        <taxon>Simkaniaceae</taxon>
        <taxon>Simkania</taxon>
    </lineage>
</organism>
<keyword evidence="1" id="KW-0560">Oxidoreductase</keyword>
<dbReference type="InterPro" id="IPR020936">
    <property type="entry name" value="TrhO"/>
</dbReference>
<gene>
    <name evidence="1" type="primary">trhO</name>
    <name evidence="3" type="ORF">JYU14_04835</name>
</gene>
<dbReference type="CDD" id="cd01518">
    <property type="entry name" value="RHOD_YceA"/>
    <property type="match status" value="1"/>
</dbReference>
<dbReference type="NCBIfam" id="NF001134">
    <property type="entry name" value="PRK00142.1-2"/>
    <property type="match status" value="1"/>
</dbReference>
<dbReference type="SUPFAM" id="SSF52821">
    <property type="entry name" value="Rhodanese/Cell cycle control phosphatase"/>
    <property type="match status" value="1"/>
</dbReference>
<comment type="caution">
    <text evidence="3">The sequence shown here is derived from an EMBL/GenBank/DDBJ whole genome shotgun (WGS) entry which is preliminary data.</text>
</comment>
<feature type="domain" description="Rhodanese" evidence="2">
    <location>
        <begin position="130"/>
        <end position="226"/>
    </location>
</feature>
<dbReference type="Pfam" id="PF17773">
    <property type="entry name" value="UPF0176_N"/>
    <property type="match status" value="1"/>
</dbReference>
<dbReference type="Gene3D" id="3.40.250.10">
    <property type="entry name" value="Rhodanese-like domain"/>
    <property type="match status" value="1"/>
</dbReference>
<protein>
    <recommendedName>
        <fullName evidence="1">tRNA uridine(34) hydroxylase</fullName>
        <ecNumber evidence="1">1.14.-.-</ecNumber>
    </recommendedName>
    <alternativeName>
        <fullName evidence="1">tRNA hydroxylation protein O</fullName>
    </alternativeName>
</protein>
<dbReference type="Pfam" id="PF00581">
    <property type="entry name" value="Rhodanese"/>
    <property type="match status" value="1"/>
</dbReference>
<dbReference type="InterPro" id="IPR036873">
    <property type="entry name" value="Rhodanese-like_dom_sf"/>
</dbReference>
<dbReference type="SMART" id="SM00450">
    <property type="entry name" value="RHOD"/>
    <property type="match status" value="1"/>
</dbReference>
<sequence>MDAEHPSYLVLAYYCLTPIADPVTEVEKHNKFFDGRDVAGRIYLSEEGINGQMSGSHADAWAYMDWLHSDERFASMPFKLHPSDQNVFAKMKIKTRKQLVALDAKVDPRKGGEHVSPKRWKKMVEELNSGCENRILLDVRNDYEWKVGHFQGSFLPECATFREFPRYVKELKKQYDPKKTEVMMCCTGGIRCELYSALLKDEGFEEVYQLDGGIINYGLHEGSACWEGKLFVFDDRMVIPISDDEHTVITSCSQCQAPSDDYYNCANMDCNALFVCCKSCLDDYHGCCEQACRQAARVRPLAEQDPHKPFRKWYHYFKE</sequence>
<proteinExistence type="inferred from homology"/>
<dbReference type="EMBL" id="JAFITR010000129">
    <property type="protein sequence ID" value="MBN4067390.1"/>
    <property type="molecule type" value="Genomic_DNA"/>
</dbReference>
<evidence type="ECO:0000259" key="2">
    <source>
        <dbReference type="PROSITE" id="PS50206"/>
    </source>
</evidence>
<dbReference type="Pfam" id="PF12368">
    <property type="entry name" value="Rhodanese_C"/>
    <property type="match status" value="1"/>
</dbReference>
<dbReference type="PANTHER" id="PTHR43268">
    <property type="entry name" value="THIOSULFATE SULFURTRANSFERASE/RHODANESE-LIKE DOMAIN-CONTAINING PROTEIN 2"/>
    <property type="match status" value="1"/>
</dbReference>
<dbReference type="PANTHER" id="PTHR43268:SF3">
    <property type="entry name" value="RHODANESE-LIKE DOMAIN-CONTAINING PROTEIN 7-RELATED"/>
    <property type="match status" value="1"/>
</dbReference>
<dbReference type="HAMAP" id="MF_00469">
    <property type="entry name" value="TrhO"/>
    <property type="match status" value="1"/>
</dbReference>
<dbReference type="InterPro" id="IPR040503">
    <property type="entry name" value="TRHO_N"/>
</dbReference>
<dbReference type="Proteomes" id="UP000722121">
    <property type="component" value="Unassembled WGS sequence"/>
</dbReference>
<dbReference type="NCBIfam" id="NF001135">
    <property type="entry name" value="PRK00142.1-3"/>
    <property type="match status" value="1"/>
</dbReference>
<keyword evidence="4" id="KW-1185">Reference proteome</keyword>
<dbReference type="PROSITE" id="PS50206">
    <property type="entry name" value="RHODANESE_3"/>
    <property type="match status" value="1"/>
</dbReference>
<evidence type="ECO:0000313" key="3">
    <source>
        <dbReference type="EMBL" id="MBN4067390.1"/>
    </source>
</evidence>
<comment type="function">
    <text evidence="1">Catalyzes oxygen-dependent 5-hydroxyuridine (ho5U) modification at position 34 in tRNAs.</text>
</comment>
<comment type="catalytic activity">
    <reaction evidence="1">
        <text>uridine(34) in tRNA + AH2 + O2 = 5-hydroxyuridine(34) in tRNA + A + H2O</text>
        <dbReference type="Rhea" id="RHEA:64224"/>
        <dbReference type="Rhea" id="RHEA-COMP:11727"/>
        <dbReference type="Rhea" id="RHEA-COMP:13381"/>
        <dbReference type="ChEBI" id="CHEBI:13193"/>
        <dbReference type="ChEBI" id="CHEBI:15377"/>
        <dbReference type="ChEBI" id="CHEBI:15379"/>
        <dbReference type="ChEBI" id="CHEBI:17499"/>
        <dbReference type="ChEBI" id="CHEBI:65315"/>
        <dbReference type="ChEBI" id="CHEBI:136877"/>
    </reaction>
</comment>
<dbReference type="InterPro" id="IPR022111">
    <property type="entry name" value="Rhodanese_C"/>
</dbReference>
<name>A0ABS3ARM5_9BACT</name>
<comment type="similarity">
    <text evidence="1">Belongs to the TrhO family.</text>
</comment>
<evidence type="ECO:0000256" key="1">
    <source>
        <dbReference type="HAMAP-Rule" id="MF_00469"/>
    </source>
</evidence>
<accession>A0ABS3ARM5</accession>
<reference evidence="3 4" key="1">
    <citation type="submission" date="2021-02" db="EMBL/GenBank/DDBJ databases">
        <title>Activity-based single-cell genomes from oceanic crustal fluid captures similar information to metagenomic and metatranscriptomic surveys with orders of magnitude less sampling.</title>
        <authorList>
            <person name="D'Angelo T.S."/>
            <person name="Orcutt B.N."/>
        </authorList>
    </citation>
    <scope>NUCLEOTIDE SEQUENCE [LARGE SCALE GENOMIC DNA]</scope>
    <source>
        <strain evidence="3">AH-315-G07</strain>
    </source>
</reference>
<dbReference type="EC" id="1.14.-.-" evidence="1"/>